<name>B9M5A8_GEODF</name>
<comment type="pathway">
    <text evidence="1 11">Amino-acid biosynthesis; L-leucine biosynthesis; L-leucine from 3-methyl-2-oxobutanoate: step 1/4.</text>
</comment>
<feature type="domain" description="Pyruvate carboxyltransferase" evidence="12">
    <location>
        <begin position="11"/>
        <end position="274"/>
    </location>
</feature>
<dbReference type="HAMAP" id="MF_01025">
    <property type="entry name" value="LeuA_type1"/>
    <property type="match status" value="1"/>
</dbReference>
<evidence type="ECO:0000256" key="11">
    <source>
        <dbReference type="HAMAP-Rule" id="MF_01025"/>
    </source>
</evidence>
<keyword evidence="6 11" id="KW-0028">Amino-acid biosynthesis</keyword>
<evidence type="ECO:0000313" key="14">
    <source>
        <dbReference type="Proteomes" id="UP000007721"/>
    </source>
</evidence>
<comment type="function">
    <text evidence="11">Catalyzes the condensation of the acetyl group of acetyl-CoA with 3-methyl-2-oxobutanoate (2-ketoisovalerate) to form 3-carboxy-3-hydroxy-4-methylpentanoate (2-isopropylmalate).</text>
</comment>
<dbReference type="NCBIfam" id="NF002086">
    <property type="entry name" value="PRK00915.1-3"/>
    <property type="match status" value="1"/>
</dbReference>
<proteinExistence type="inferred from homology"/>
<dbReference type="InterPro" id="IPR000891">
    <property type="entry name" value="PYR_CT"/>
</dbReference>
<dbReference type="InterPro" id="IPR036230">
    <property type="entry name" value="LeuA_allosteric_dom_sf"/>
</dbReference>
<keyword evidence="10 11" id="KW-0100">Branched-chain amino acid biosynthesis</keyword>
<dbReference type="InterPro" id="IPR054691">
    <property type="entry name" value="LeuA/HCS_post-cat"/>
</dbReference>
<comment type="cofactor">
    <cofactor evidence="11">
        <name>Mn(2+)</name>
        <dbReference type="ChEBI" id="CHEBI:29035"/>
    </cofactor>
</comment>
<dbReference type="InterPro" id="IPR013709">
    <property type="entry name" value="2-isopropylmalate_synth_dimer"/>
</dbReference>
<organism evidence="13 14">
    <name type="scientific">Geotalea daltonii (strain DSM 22248 / JCM 15807 / FRC-32)</name>
    <name type="common">Geobacter daltonii</name>
    <dbReference type="NCBI Taxonomy" id="316067"/>
    <lineage>
        <taxon>Bacteria</taxon>
        <taxon>Pseudomonadati</taxon>
        <taxon>Thermodesulfobacteriota</taxon>
        <taxon>Desulfuromonadia</taxon>
        <taxon>Geobacterales</taxon>
        <taxon>Geobacteraceae</taxon>
        <taxon>Geotalea</taxon>
    </lineage>
</organism>
<feature type="binding site" evidence="11">
    <location>
        <position position="20"/>
    </location>
    <ligand>
        <name>Mn(2+)</name>
        <dbReference type="ChEBI" id="CHEBI:29035"/>
    </ligand>
</feature>
<evidence type="ECO:0000256" key="3">
    <source>
        <dbReference type="ARBA" id="ARBA00012973"/>
    </source>
</evidence>
<evidence type="ECO:0000259" key="12">
    <source>
        <dbReference type="PROSITE" id="PS50991"/>
    </source>
</evidence>
<dbReference type="NCBIfam" id="TIGR00973">
    <property type="entry name" value="leuA_bact"/>
    <property type="match status" value="1"/>
</dbReference>
<comment type="similarity">
    <text evidence="2 11">Belongs to the alpha-IPM synthase/homocitrate synthase family. LeuA type 1 subfamily.</text>
</comment>
<feature type="region of interest" description="Regulatory domain" evidence="11">
    <location>
        <begin position="398"/>
        <end position="516"/>
    </location>
</feature>
<dbReference type="HOGENOM" id="CLU_022158_0_1_7"/>
<dbReference type="GO" id="GO:0030145">
    <property type="term" value="F:manganese ion binding"/>
    <property type="evidence" value="ECO:0007669"/>
    <property type="project" value="UniProtKB-UniRule"/>
</dbReference>
<dbReference type="SMART" id="SM00917">
    <property type="entry name" value="LeuA_dimer"/>
    <property type="match status" value="1"/>
</dbReference>
<dbReference type="GO" id="GO:0005829">
    <property type="term" value="C:cytosol"/>
    <property type="evidence" value="ECO:0007669"/>
    <property type="project" value="TreeGrafter"/>
</dbReference>
<evidence type="ECO:0000256" key="5">
    <source>
        <dbReference type="ARBA" id="ARBA00022430"/>
    </source>
</evidence>
<dbReference type="Pfam" id="PF22617">
    <property type="entry name" value="HCS_D2"/>
    <property type="match status" value="1"/>
</dbReference>
<dbReference type="InterPro" id="IPR002034">
    <property type="entry name" value="AIPM/Hcit_synth_CS"/>
</dbReference>
<feature type="binding site" evidence="11">
    <location>
        <position position="245"/>
    </location>
    <ligand>
        <name>Mn(2+)</name>
        <dbReference type="ChEBI" id="CHEBI:29035"/>
    </ligand>
</feature>
<dbReference type="Proteomes" id="UP000007721">
    <property type="component" value="Chromosome"/>
</dbReference>
<dbReference type="InterPro" id="IPR005671">
    <property type="entry name" value="LeuA_bact_synth"/>
</dbReference>
<dbReference type="STRING" id="316067.Geob_1504"/>
<dbReference type="Gene3D" id="1.10.238.260">
    <property type="match status" value="1"/>
</dbReference>
<dbReference type="GO" id="GO:0003852">
    <property type="term" value="F:2-isopropylmalate synthase activity"/>
    <property type="evidence" value="ECO:0007669"/>
    <property type="project" value="UniProtKB-UniRule"/>
</dbReference>
<dbReference type="Pfam" id="PF08502">
    <property type="entry name" value="LeuA_dimer"/>
    <property type="match status" value="1"/>
</dbReference>
<evidence type="ECO:0000313" key="13">
    <source>
        <dbReference type="EMBL" id="ACM19863.1"/>
    </source>
</evidence>
<dbReference type="SUPFAM" id="SSF51569">
    <property type="entry name" value="Aldolase"/>
    <property type="match status" value="1"/>
</dbReference>
<dbReference type="NCBIfam" id="NF002087">
    <property type="entry name" value="PRK00915.1-4"/>
    <property type="match status" value="1"/>
</dbReference>
<feature type="binding site" evidence="11">
    <location>
        <position position="211"/>
    </location>
    <ligand>
        <name>Mn(2+)</name>
        <dbReference type="ChEBI" id="CHEBI:29035"/>
    </ligand>
</feature>
<dbReference type="OrthoDB" id="9803573at2"/>
<dbReference type="EMBL" id="CP001390">
    <property type="protein sequence ID" value="ACM19863.1"/>
    <property type="molecule type" value="Genomic_DNA"/>
</dbReference>
<dbReference type="RefSeq" id="WP_012646592.1">
    <property type="nucleotide sequence ID" value="NC_011979.1"/>
</dbReference>
<keyword evidence="8 11" id="KW-0479">Metal-binding</keyword>
<protein>
    <recommendedName>
        <fullName evidence="4 11">2-isopropylmalate synthase</fullName>
        <ecNumber evidence="3 11">2.3.3.13</ecNumber>
    </recommendedName>
    <alternativeName>
        <fullName evidence="11">Alpha-IPM synthase</fullName>
    </alternativeName>
    <alternativeName>
        <fullName evidence="11">Alpha-isopropylmalate synthase</fullName>
    </alternativeName>
</protein>
<dbReference type="PROSITE" id="PS50991">
    <property type="entry name" value="PYR_CT"/>
    <property type="match status" value="1"/>
</dbReference>
<dbReference type="PANTHER" id="PTHR10277">
    <property type="entry name" value="HOMOCITRATE SYNTHASE-RELATED"/>
    <property type="match status" value="1"/>
</dbReference>
<keyword evidence="7 11" id="KW-0808">Transferase</keyword>
<dbReference type="SUPFAM" id="SSF110921">
    <property type="entry name" value="2-isopropylmalate synthase LeuA, allosteric (dimerisation) domain"/>
    <property type="match status" value="1"/>
</dbReference>
<evidence type="ECO:0000256" key="8">
    <source>
        <dbReference type="ARBA" id="ARBA00022723"/>
    </source>
</evidence>
<feature type="binding site" evidence="11">
    <location>
        <position position="209"/>
    </location>
    <ligand>
        <name>Mn(2+)</name>
        <dbReference type="ChEBI" id="CHEBI:29035"/>
    </ligand>
</feature>
<dbReference type="CDD" id="cd07940">
    <property type="entry name" value="DRE_TIM_IPMS"/>
    <property type="match status" value="1"/>
</dbReference>
<keyword evidence="11" id="KW-0963">Cytoplasm</keyword>
<dbReference type="Pfam" id="PF00682">
    <property type="entry name" value="HMGL-like"/>
    <property type="match status" value="1"/>
</dbReference>
<dbReference type="FunFam" id="1.10.238.260:FF:000001">
    <property type="entry name" value="2-isopropylmalate synthase"/>
    <property type="match status" value="1"/>
</dbReference>
<dbReference type="PANTHER" id="PTHR10277:SF9">
    <property type="entry name" value="2-ISOPROPYLMALATE SYNTHASE 1, CHLOROPLASTIC-RELATED"/>
    <property type="match status" value="1"/>
</dbReference>
<evidence type="ECO:0000256" key="9">
    <source>
        <dbReference type="ARBA" id="ARBA00023211"/>
    </source>
</evidence>
<dbReference type="UniPathway" id="UPA00048">
    <property type="reaction ID" value="UER00070"/>
</dbReference>
<dbReference type="PROSITE" id="PS00816">
    <property type="entry name" value="AIPM_HOMOCIT_SYNTH_2"/>
    <property type="match status" value="1"/>
</dbReference>
<sequence length="516" mass="56039">MATKKSEHKTIKIFDTTLRDGEQSPGASMTISEKLRIASQLVKLKVDVIEAGFPIASEGDFEAVKKIAQTIKGPEIAGLCRSSFKDIDRAWEALQYAGDRGRIHTFIATSDIHMKYKLKMSPKEVLESAVKAVKRAKSYTPNVEFSCEDAVRTEIKFLAEIVGAVIDAGATVVNIPDTVGYTIPFEYFNIIKYLKDNVANVENATISVHCHNDLGLSVANSIAAVQAGAGQVECTINGIGERAGNCSLEEFVMAIKTRPDILPFKTNVASEHLTPASRLLTTVTGIVVQPNKAIVGANAFAHEAGIHQHGMLMDKTTYEIMTPESVGLKSSSLVLGKHSGRHAFKKRLEELGYDLDDEKLNQAFERFKALADLKKEVFDEDLDALVADEIMRAHEVYKLSHITVTCGSFAVATATVQMEIEGNPVRTAELGDGPVDATLKAIKKLTKTKAKLQQYNVGSITGGTDAQGEVNVRLAEGSRTVIGKGSSTDIIEASAKAYIDALNKLHFKVERPMESL</sequence>
<comment type="subunit">
    <text evidence="11">Homodimer.</text>
</comment>
<gene>
    <name evidence="11 13" type="primary">leuA</name>
    <name evidence="13" type="ordered locus">Geob_1504</name>
</gene>
<dbReference type="InterPro" id="IPR050073">
    <property type="entry name" value="2-IPM_HCS-like"/>
</dbReference>
<keyword evidence="9 11" id="KW-0464">Manganese</keyword>
<dbReference type="InterPro" id="IPR013785">
    <property type="entry name" value="Aldolase_TIM"/>
</dbReference>
<evidence type="ECO:0000256" key="2">
    <source>
        <dbReference type="ARBA" id="ARBA00009396"/>
    </source>
</evidence>
<comment type="catalytic activity">
    <reaction evidence="11">
        <text>3-methyl-2-oxobutanoate + acetyl-CoA + H2O = (2S)-2-isopropylmalate + CoA + H(+)</text>
        <dbReference type="Rhea" id="RHEA:21524"/>
        <dbReference type="ChEBI" id="CHEBI:1178"/>
        <dbReference type="ChEBI" id="CHEBI:11851"/>
        <dbReference type="ChEBI" id="CHEBI:15377"/>
        <dbReference type="ChEBI" id="CHEBI:15378"/>
        <dbReference type="ChEBI" id="CHEBI:57287"/>
        <dbReference type="ChEBI" id="CHEBI:57288"/>
        <dbReference type="EC" id="2.3.3.13"/>
    </reaction>
</comment>
<evidence type="ECO:0000256" key="7">
    <source>
        <dbReference type="ARBA" id="ARBA00022679"/>
    </source>
</evidence>
<evidence type="ECO:0000256" key="4">
    <source>
        <dbReference type="ARBA" id="ARBA00018198"/>
    </source>
</evidence>
<evidence type="ECO:0000256" key="6">
    <source>
        <dbReference type="ARBA" id="ARBA00022605"/>
    </source>
</evidence>
<dbReference type="Gene3D" id="3.30.160.270">
    <property type="match status" value="1"/>
</dbReference>
<evidence type="ECO:0000256" key="10">
    <source>
        <dbReference type="ARBA" id="ARBA00023304"/>
    </source>
</evidence>
<accession>B9M5A8</accession>
<dbReference type="FunFam" id="3.30.160.270:FF:000003">
    <property type="entry name" value="2-isopropylmalate synthase"/>
    <property type="match status" value="1"/>
</dbReference>
<dbReference type="NCBIfam" id="NF002085">
    <property type="entry name" value="PRK00915.1-2"/>
    <property type="match status" value="1"/>
</dbReference>
<keyword evidence="14" id="KW-1185">Reference proteome</keyword>
<dbReference type="AlphaFoldDB" id="B9M5A8"/>
<dbReference type="Gene3D" id="3.20.20.70">
    <property type="entry name" value="Aldolase class I"/>
    <property type="match status" value="1"/>
</dbReference>
<reference evidence="13 14" key="1">
    <citation type="submission" date="2009-01" db="EMBL/GenBank/DDBJ databases">
        <title>Complete sequence of Geobacter sp. FRC-32.</title>
        <authorList>
            <consortium name="US DOE Joint Genome Institute"/>
            <person name="Lucas S."/>
            <person name="Copeland A."/>
            <person name="Lapidus A."/>
            <person name="Glavina del Rio T."/>
            <person name="Dalin E."/>
            <person name="Tice H."/>
            <person name="Bruce D."/>
            <person name="Goodwin L."/>
            <person name="Pitluck S."/>
            <person name="Saunders E."/>
            <person name="Brettin T."/>
            <person name="Detter J.C."/>
            <person name="Han C."/>
            <person name="Larimer F."/>
            <person name="Land M."/>
            <person name="Hauser L."/>
            <person name="Kyrpides N."/>
            <person name="Ovchinnikova G."/>
            <person name="Kostka J."/>
            <person name="Richardson P."/>
        </authorList>
    </citation>
    <scope>NUCLEOTIDE SEQUENCE [LARGE SCALE GENOMIC DNA]</scope>
    <source>
        <strain evidence="14">DSM 22248 / JCM 15807 / FRC-32</strain>
    </source>
</reference>
<dbReference type="EC" id="2.3.3.13" evidence="3 11"/>
<dbReference type="GO" id="GO:0003985">
    <property type="term" value="F:acetyl-CoA C-acetyltransferase activity"/>
    <property type="evidence" value="ECO:0007669"/>
    <property type="project" value="UniProtKB-UniRule"/>
</dbReference>
<evidence type="ECO:0000256" key="1">
    <source>
        <dbReference type="ARBA" id="ARBA00004689"/>
    </source>
</evidence>
<dbReference type="eggNOG" id="COG0119">
    <property type="taxonomic scope" value="Bacteria"/>
</dbReference>
<dbReference type="KEGG" id="geo:Geob_1504"/>
<dbReference type="PROSITE" id="PS00815">
    <property type="entry name" value="AIPM_HOMOCIT_SYNTH_1"/>
    <property type="match status" value="1"/>
</dbReference>
<keyword evidence="5 11" id="KW-0432">Leucine biosynthesis</keyword>
<dbReference type="GO" id="GO:0009098">
    <property type="term" value="P:L-leucine biosynthetic process"/>
    <property type="evidence" value="ECO:0007669"/>
    <property type="project" value="UniProtKB-UniRule"/>
</dbReference>
<dbReference type="FunFam" id="3.20.20.70:FF:000010">
    <property type="entry name" value="2-isopropylmalate synthase"/>
    <property type="match status" value="1"/>
</dbReference>